<protein>
    <submittedName>
        <fullName evidence="8">Predicted permease</fullName>
    </submittedName>
</protein>
<dbReference type="InterPro" id="IPR051449">
    <property type="entry name" value="ABC-2_transporter_component"/>
</dbReference>
<keyword evidence="5 6" id="KW-0472">Membrane</keyword>
<dbReference type="GeneID" id="44996663"/>
<feature type="transmembrane region" description="Helical" evidence="6">
    <location>
        <begin position="273"/>
        <end position="293"/>
    </location>
</feature>
<organism evidence="8 9">
    <name type="scientific">Clostridium acetobutylicum (strain ATCC 824 / DSM 792 / JCM 1419 / IAM 19013 / LMG 5710 / NBRC 13948 / NRRL B-527 / VKM B-1787 / 2291 / W)</name>
    <dbReference type="NCBI Taxonomy" id="272562"/>
    <lineage>
        <taxon>Bacteria</taxon>
        <taxon>Bacillati</taxon>
        <taxon>Bacillota</taxon>
        <taxon>Clostridia</taxon>
        <taxon>Eubacteriales</taxon>
        <taxon>Clostridiaceae</taxon>
        <taxon>Clostridium</taxon>
    </lineage>
</organism>
<dbReference type="eggNOG" id="COG0842">
    <property type="taxonomic scope" value="Bacteria"/>
</dbReference>
<dbReference type="STRING" id="272562.CA_C0171"/>
<dbReference type="EMBL" id="AE001437">
    <property type="protein sequence ID" value="AAK78154.1"/>
    <property type="molecule type" value="Genomic_DNA"/>
</dbReference>
<dbReference type="AlphaFoldDB" id="Q97MM4"/>
<keyword evidence="9" id="KW-1185">Reference proteome</keyword>
<keyword evidence="3 6" id="KW-0812">Transmembrane</keyword>
<name>Q97MM4_CLOAB</name>
<reference evidence="8 9" key="1">
    <citation type="journal article" date="2001" name="J. Bacteriol.">
        <title>Genome sequence and comparative analysis of the solvent-producing bacterium Clostridium acetobutylicum.</title>
        <authorList>
            <person name="Nolling J."/>
            <person name="Breton G."/>
            <person name="Omelchenko M.V."/>
            <person name="Makarova K.S."/>
            <person name="Zeng Q."/>
            <person name="Gibson R."/>
            <person name="Lee H.M."/>
            <person name="Dubois J."/>
            <person name="Qiu D."/>
            <person name="Hitti J."/>
            <person name="Wolf Y.I."/>
            <person name="Tatusov R.L."/>
            <person name="Sabathe F."/>
            <person name="Doucette-Stamm L."/>
            <person name="Soucaille P."/>
            <person name="Daly M.J."/>
            <person name="Bennett G.N."/>
            <person name="Koonin E.V."/>
            <person name="Smith D.R."/>
        </authorList>
    </citation>
    <scope>NUCLEOTIDE SEQUENCE [LARGE SCALE GENOMIC DNA]</scope>
    <source>
        <strain evidence="9">ATCC 824 / DSM 792 / JCM 1419 / LMG 5710 / VKM B-1787</strain>
    </source>
</reference>
<feature type="domain" description="ABC-2 type transporter transmembrane" evidence="7">
    <location>
        <begin position="24"/>
        <end position="378"/>
    </location>
</feature>
<keyword evidence="4 6" id="KW-1133">Transmembrane helix</keyword>
<dbReference type="KEGG" id="cac:CA_C0171"/>
<evidence type="ECO:0000256" key="6">
    <source>
        <dbReference type="SAM" id="Phobius"/>
    </source>
</evidence>
<dbReference type="InterPro" id="IPR013525">
    <property type="entry name" value="ABC2_TM"/>
</dbReference>
<evidence type="ECO:0000313" key="9">
    <source>
        <dbReference type="Proteomes" id="UP000000814"/>
    </source>
</evidence>
<dbReference type="GO" id="GO:0005886">
    <property type="term" value="C:plasma membrane"/>
    <property type="evidence" value="ECO:0007669"/>
    <property type="project" value="UniProtKB-SubCell"/>
</dbReference>
<proteinExistence type="predicted"/>
<dbReference type="RefSeq" id="WP_010963496.1">
    <property type="nucleotide sequence ID" value="NC_003030.1"/>
</dbReference>
<dbReference type="Pfam" id="PF12698">
    <property type="entry name" value="ABC2_membrane_3"/>
    <property type="match status" value="1"/>
</dbReference>
<accession>Q97MM4</accession>
<dbReference type="PANTHER" id="PTHR30294">
    <property type="entry name" value="MEMBRANE COMPONENT OF ABC TRANSPORTER YHHJ-RELATED"/>
    <property type="match status" value="1"/>
</dbReference>
<evidence type="ECO:0000256" key="5">
    <source>
        <dbReference type="ARBA" id="ARBA00023136"/>
    </source>
</evidence>
<feature type="transmembrane region" description="Helical" evidence="6">
    <location>
        <begin position="363"/>
        <end position="384"/>
    </location>
</feature>
<feature type="transmembrane region" description="Helical" evidence="6">
    <location>
        <begin position="193"/>
        <end position="213"/>
    </location>
</feature>
<evidence type="ECO:0000313" key="8">
    <source>
        <dbReference type="EMBL" id="AAK78154.1"/>
    </source>
</evidence>
<dbReference type="OrthoDB" id="63188at2"/>
<evidence type="ECO:0000256" key="3">
    <source>
        <dbReference type="ARBA" id="ARBA00022692"/>
    </source>
</evidence>
<feature type="transmembrane region" description="Helical" evidence="6">
    <location>
        <begin position="300"/>
        <end position="319"/>
    </location>
</feature>
<dbReference type="Proteomes" id="UP000000814">
    <property type="component" value="Chromosome"/>
</dbReference>
<dbReference type="PANTHER" id="PTHR30294:SF29">
    <property type="entry name" value="MULTIDRUG ABC TRANSPORTER PERMEASE YBHS-RELATED"/>
    <property type="match status" value="1"/>
</dbReference>
<feature type="transmembrane region" description="Helical" evidence="6">
    <location>
        <begin position="234"/>
        <end position="261"/>
    </location>
</feature>
<gene>
    <name evidence="8" type="ordered locus">CA_C0171</name>
</gene>
<evidence type="ECO:0000256" key="4">
    <source>
        <dbReference type="ARBA" id="ARBA00022989"/>
    </source>
</evidence>
<sequence length="391" mass="43518">MHILSMIKSQLKLLFNNRLAVFAIILAPILLTFLVSYSSSSNSKTNVYFADQDNTEASRQLVNMLKNNHDLNLISSSESEIKNKVDDDNITVGVLINKGFGYKLQNNKALDITLIEDYDSVDGEKLSDIILSTENTLQKVNLDSKSISRVLSSNESSISNKIIKKINNGSGVKLLYKNLKSSQNVEDKNAQNLIGFLLMFLWFIVIQGFRTLIEEKENNTFNRIKGTPTNYSKYLLSKIIANYIFGMIIIAIILIVGKYGLKSKIINNVGPEIAILSIYLFSIVGLVMIFVPFVKKHQTFTIIGAAIMVLTGLLGGSFFSMDELQLPKAIEIISKFMPETWGIKSLKEVVFNNLSLGSQSQTILVLGIAGIVGLLISTIIVKIIDRTEKNF</sequence>
<comment type="subcellular location">
    <subcellularLocation>
        <location evidence="1">Cell membrane</location>
        <topology evidence="1">Multi-pass membrane protein</topology>
    </subcellularLocation>
</comment>
<evidence type="ECO:0000256" key="2">
    <source>
        <dbReference type="ARBA" id="ARBA00022475"/>
    </source>
</evidence>
<dbReference type="GO" id="GO:0140359">
    <property type="term" value="F:ABC-type transporter activity"/>
    <property type="evidence" value="ECO:0007669"/>
    <property type="project" value="InterPro"/>
</dbReference>
<evidence type="ECO:0000259" key="7">
    <source>
        <dbReference type="Pfam" id="PF12698"/>
    </source>
</evidence>
<keyword evidence="2" id="KW-1003">Cell membrane</keyword>
<evidence type="ECO:0000256" key="1">
    <source>
        <dbReference type="ARBA" id="ARBA00004651"/>
    </source>
</evidence>
<dbReference type="Gene3D" id="3.40.1710.10">
    <property type="entry name" value="abc type-2 transporter like domain"/>
    <property type="match status" value="1"/>
</dbReference>
<dbReference type="HOGENOM" id="CLU_039483_0_2_9"/>
<dbReference type="PIR" id="G96920">
    <property type="entry name" value="G96920"/>
</dbReference>
<dbReference type="PATRIC" id="fig|272562.8.peg.356"/>